<sequence length="171" mass="19091">MDFATPIIELLAGVPHWIVVMFLSMVPVVELRGAIPVGIGLFGMNPIVVFVLSVIGNMIPVFFIFYFLDPVSKFLSKHSKLFAKFFDWLFSRAEKKGKKNIERYKDLALMVFVGIPLPLTGAWTGTVIALVFGYPFKNAFISIFLGVIIAGIIMTILTMTGVQVWDFIRPA</sequence>
<dbReference type="RefSeq" id="WP_338098962.1">
    <property type="nucleotide sequence ID" value="NZ_JAWDKD010000008.1"/>
</dbReference>
<feature type="transmembrane region" description="Helical" evidence="1">
    <location>
        <begin position="47"/>
        <end position="68"/>
    </location>
</feature>
<protein>
    <recommendedName>
        <fullName evidence="4">Small multi-drug export protein</fullName>
    </recommendedName>
</protein>
<keyword evidence="1" id="KW-0812">Transmembrane</keyword>
<accession>A0AAE4MJ41</accession>
<evidence type="ECO:0000256" key="1">
    <source>
        <dbReference type="SAM" id="Phobius"/>
    </source>
</evidence>
<keyword evidence="1" id="KW-1133">Transmembrane helix</keyword>
<dbReference type="AlphaFoldDB" id="A0AAE4MJ41"/>
<feature type="transmembrane region" description="Helical" evidence="1">
    <location>
        <begin position="140"/>
        <end position="165"/>
    </location>
</feature>
<proteinExistence type="predicted"/>
<feature type="transmembrane region" description="Helical" evidence="1">
    <location>
        <begin position="107"/>
        <end position="134"/>
    </location>
</feature>
<dbReference type="InterPro" id="IPR009577">
    <property type="entry name" value="Sm_multidrug_ex"/>
</dbReference>
<dbReference type="Proteomes" id="UP001271789">
    <property type="component" value="Unassembled WGS sequence"/>
</dbReference>
<dbReference type="Pfam" id="PF06695">
    <property type="entry name" value="Sm_multidrug_ex"/>
    <property type="match status" value="1"/>
</dbReference>
<comment type="caution">
    <text evidence="2">The sequence shown here is derived from an EMBL/GenBank/DDBJ whole genome shotgun (WGS) entry which is preliminary data.</text>
</comment>
<name>A0AAE4MJ41_9EURY</name>
<dbReference type="PANTHER" id="PTHR36007:SF2">
    <property type="entry name" value="TRANSPORT PROTEIN-RELATED"/>
    <property type="match status" value="1"/>
</dbReference>
<keyword evidence="3" id="KW-1185">Reference proteome</keyword>
<evidence type="ECO:0000313" key="2">
    <source>
        <dbReference type="EMBL" id="MDV0446563.1"/>
    </source>
</evidence>
<keyword evidence="1" id="KW-0472">Membrane</keyword>
<organism evidence="2 3">
    <name type="scientific">Methanolapillus africanus</name>
    <dbReference type="NCBI Taxonomy" id="3028297"/>
    <lineage>
        <taxon>Archaea</taxon>
        <taxon>Methanobacteriati</taxon>
        <taxon>Methanobacteriota</taxon>
        <taxon>Stenosarchaea group</taxon>
        <taxon>Methanomicrobia</taxon>
        <taxon>Methanosarcinales</taxon>
        <taxon>Methanosarcinaceae</taxon>
        <taxon>Methanolapillus</taxon>
    </lineage>
</organism>
<dbReference type="EMBL" id="JAWDKD010000008">
    <property type="protein sequence ID" value="MDV0446563.1"/>
    <property type="molecule type" value="Genomic_DNA"/>
</dbReference>
<evidence type="ECO:0000313" key="3">
    <source>
        <dbReference type="Proteomes" id="UP001271789"/>
    </source>
</evidence>
<reference evidence="2" key="1">
    <citation type="submission" date="2023-06" db="EMBL/GenBank/DDBJ databases">
        <title>Genome sequence of Methanosarcinaceae archaeon Ag5.</title>
        <authorList>
            <person name="Protasov E."/>
            <person name="Platt K."/>
            <person name="Poehlein A."/>
            <person name="Daniel R."/>
            <person name="Brune A."/>
        </authorList>
    </citation>
    <scope>NUCLEOTIDE SEQUENCE</scope>
    <source>
        <strain evidence="2">Ag5</strain>
    </source>
</reference>
<dbReference type="PANTHER" id="PTHR36007">
    <property type="entry name" value="TRANSPORT PROTEIN-RELATED"/>
    <property type="match status" value="1"/>
</dbReference>
<feature type="transmembrane region" description="Helical" evidence="1">
    <location>
        <begin position="7"/>
        <end position="27"/>
    </location>
</feature>
<evidence type="ECO:0008006" key="4">
    <source>
        <dbReference type="Google" id="ProtNLM"/>
    </source>
</evidence>
<gene>
    <name evidence="2" type="ORF">MsAg5_04080</name>
</gene>